<dbReference type="EMBL" id="NBIV01000031">
    <property type="protein sequence ID" value="PXF46952.1"/>
    <property type="molecule type" value="Genomic_DNA"/>
</dbReference>
<organism evidence="1 2">
    <name type="scientific">Gracilariopsis chorda</name>
    <dbReference type="NCBI Taxonomy" id="448386"/>
    <lineage>
        <taxon>Eukaryota</taxon>
        <taxon>Rhodophyta</taxon>
        <taxon>Florideophyceae</taxon>
        <taxon>Rhodymeniophycidae</taxon>
        <taxon>Gracilariales</taxon>
        <taxon>Gracilariaceae</taxon>
        <taxon>Gracilariopsis</taxon>
    </lineage>
</organism>
<dbReference type="Proteomes" id="UP000247409">
    <property type="component" value="Unassembled WGS sequence"/>
</dbReference>
<gene>
    <name evidence="1" type="ORF">BWQ96_03290</name>
</gene>
<evidence type="ECO:0000313" key="1">
    <source>
        <dbReference type="EMBL" id="PXF46952.1"/>
    </source>
</evidence>
<keyword evidence="2" id="KW-1185">Reference proteome</keyword>
<accession>A0A2V3IXT0</accession>
<comment type="caution">
    <text evidence="1">The sequence shown here is derived from an EMBL/GenBank/DDBJ whole genome shotgun (WGS) entry which is preliminary data.</text>
</comment>
<evidence type="ECO:0000313" key="2">
    <source>
        <dbReference type="Proteomes" id="UP000247409"/>
    </source>
</evidence>
<protein>
    <submittedName>
        <fullName evidence="1">Uncharacterized protein</fullName>
    </submittedName>
</protein>
<sequence length="119" mass="12914">MSNVAYALKEYAKQSPAGAWTLAFGLEHKYTKASLSTLGVRDLKGADRCSVAAFSEASQQIGIGDVNVVLCKLSRTVCESGDVWNGRFQKIDTDEGEIFAEVKFDADGNVVKDDLNFIT</sequence>
<name>A0A2V3IXT0_9FLOR</name>
<proteinExistence type="predicted"/>
<dbReference type="AlphaFoldDB" id="A0A2V3IXT0"/>
<reference evidence="1 2" key="1">
    <citation type="journal article" date="2018" name="Mol. Biol. Evol.">
        <title>Analysis of the draft genome of the red seaweed Gracilariopsis chorda provides insights into genome size evolution in Rhodophyta.</title>
        <authorList>
            <person name="Lee J."/>
            <person name="Yang E.C."/>
            <person name="Graf L."/>
            <person name="Yang J.H."/>
            <person name="Qiu H."/>
            <person name="Zel Zion U."/>
            <person name="Chan C.X."/>
            <person name="Stephens T.G."/>
            <person name="Weber A.P.M."/>
            <person name="Boo G.H."/>
            <person name="Boo S.M."/>
            <person name="Kim K.M."/>
            <person name="Shin Y."/>
            <person name="Jung M."/>
            <person name="Lee S.J."/>
            <person name="Yim H.S."/>
            <person name="Lee J.H."/>
            <person name="Bhattacharya D."/>
            <person name="Yoon H.S."/>
        </authorList>
    </citation>
    <scope>NUCLEOTIDE SEQUENCE [LARGE SCALE GENOMIC DNA]</scope>
    <source>
        <strain evidence="1 2">SKKU-2015</strain>
        <tissue evidence="1">Whole body</tissue>
    </source>
</reference>